<evidence type="ECO:0000256" key="7">
    <source>
        <dbReference type="ARBA" id="ARBA00022764"/>
    </source>
</evidence>
<dbReference type="Gene3D" id="3.40.50.1980">
    <property type="entry name" value="Nitrogenase molybdenum iron protein domain"/>
    <property type="match status" value="2"/>
</dbReference>
<gene>
    <name evidence="14" type="ORF">LRX75_12795</name>
</gene>
<keyword evidence="11" id="KW-1015">Disulfide bond</keyword>
<protein>
    <recommendedName>
        <fullName evidence="3">High-affinity zinc uptake system protein ZnuA</fullName>
    </recommendedName>
</protein>
<dbReference type="AlphaFoldDB" id="A0A9X1T1L0"/>
<dbReference type="EMBL" id="JAJOZR010000007">
    <property type="protein sequence ID" value="MCD7109915.1"/>
    <property type="molecule type" value="Genomic_DNA"/>
</dbReference>
<name>A0A9X1T1L0_9HYPH</name>
<keyword evidence="4" id="KW-0813">Transport</keyword>
<evidence type="ECO:0000256" key="13">
    <source>
        <dbReference type="SAM" id="SignalP"/>
    </source>
</evidence>
<dbReference type="RefSeq" id="WP_231814902.1">
    <property type="nucleotide sequence ID" value="NZ_JAJOZR010000007.1"/>
</dbReference>
<comment type="subcellular location">
    <subcellularLocation>
        <location evidence="1">Periplasm</location>
    </subcellularLocation>
</comment>
<keyword evidence="7" id="KW-0574">Periplasm</keyword>
<evidence type="ECO:0000256" key="10">
    <source>
        <dbReference type="ARBA" id="ARBA00023065"/>
    </source>
</evidence>
<dbReference type="PANTHER" id="PTHR42953">
    <property type="entry name" value="HIGH-AFFINITY ZINC UPTAKE SYSTEM PROTEIN ZNUA-RELATED"/>
    <property type="match status" value="1"/>
</dbReference>
<dbReference type="InterPro" id="IPR050492">
    <property type="entry name" value="Bact_metal-bind_prot9"/>
</dbReference>
<dbReference type="InterPro" id="IPR035520">
    <property type="entry name" value="ZnuA"/>
</dbReference>
<evidence type="ECO:0000256" key="12">
    <source>
        <dbReference type="SAM" id="MobiDB-lite"/>
    </source>
</evidence>
<proteinExistence type="inferred from homology"/>
<organism evidence="14 15">
    <name type="scientific">Rhizobium quercicola</name>
    <dbReference type="NCBI Taxonomy" id="2901226"/>
    <lineage>
        <taxon>Bacteria</taxon>
        <taxon>Pseudomonadati</taxon>
        <taxon>Pseudomonadota</taxon>
        <taxon>Alphaproteobacteria</taxon>
        <taxon>Hyphomicrobiales</taxon>
        <taxon>Rhizobiaceae</taxon>
        <taxon>Rhizobium/Agrobacterium group</taxon>
        <taxon>Rhizobium</taxon>
    </lineage>
</organism>
<dbReference type="CDD" id="cd01019">
    <property type="entry name" value="ZnuA"/>
    <property type="match status" value="1"/>
</dbReference>
<dbReference type="GO" id="GO:0006829">
    <property type="term" value="P:zinc ion transport"/>
    <property type="evidence" value="ECO:0007669"/>
    <property type="project" value="UniProtKB-KW"/>
</dbReference>
<evidence type="ECO:0000256" key="9">
    <source>
        <dbReference type="ARBA" id="ARBA00022906"/>
    </source>
</evidence>
<evidence type="ECO:0000256" key="4">
    <source>
        <dbReference type="ARBA" id="ARBA00022448"/>
    </source>
</evidence>
<keyword evidence="6 13" id="KW-0732">Signal</keyword>
<evidence type="ECO:0000256" key="5">
    <source>
        <dbReference type="ARBA" id="ARBA00022723"/>
    </source>
</evidence>
<dbReference type="Proteomes" id="UP001139089">
    <property type="component" value="Unassembled WGS sequence"/>
</dbReference>
<evidence type="ECO:0000256" key="3">
    <source>
        <dbReference type="ARBA" id="ARBA00015915"/>
    </source>
</evidence>
<evidence type="ECO:0000256" key="1">
    <source>
        <dbReference type="ARBA" id="ARBA00004418"/>
    </source>
</evidence>
<evidence type="ECO:0000256" key="2">
    <source>
        <dbReference type="ARBA" id="ARBA00011028"/>
    </source>
</evidence>
<evidence type="ECO:0000313" key="14">
    <source>
        <dbReference type="EMBL" id="MCD7109915.1"/>
    </source>
</evidence>
<keyword evidence="15" id="KW-1185">Reference proteome</keyword>
<evidence type="ECO:0000313" key="15">
    <source>
        <dbReference type="Proteomes" id="UP001139089"/>
    </source>
</evidence>
<dbReference type="GO" id="GO:0046872">
    <property type="term" value="F:metal ion binding"/>
    <property type="evidence" value="ECO:0007669"/>
    <property type="project" value="UniProtKB-KW"/>
</dbReference>
<keyword evidence="9" id="KW-0864">Zinc transport</keyword>
<feature type="signal peptide" evidence="13">
    <location>
        <begin position="1"/>
        <end position="22"/>
    </location>
</feature>
<accession>A0A9X1T1L0</accession>
<dbReference type="InterPro" id="IPR006127">
    <property type="entry name" value="ZnuA-like"/>
</dbReference>
<dbReference type="PANTHER" id="PTHR42953:SF3">
    <property type="entry name" value="HIGH-AFFINITY ZINC UPTAKE SYSTEM PROTEIN ZNUA"/>
    <property type="match status" value="1"/>
</dbReference>
<comment type="caution">
    <text evidence="14">The sequence shown here is derived from an EMBL/GenBank/DDBJ whole genome shotgun (WGS) entry which is preliminary data.</text>
</comment>
<evidence type="ECO:0000256" key="11">
    <source>
        <dbReference type="ARBA" id="ARBA00023157"/>
    </source>
</evidence>
<dbReference type="SUPFAM" id="SSF53807">
    <property type="entry name" value="Helical backbone' metal receptor"/>
    <property type="match status" value="1"/>
</dbReference>
<evidence type="ECO:0000256" key="8">
    <source>
        <dbReference type="ARBA" id="ARBA00022833"/>
    </source>
</evidence>
<dbReference type="Pfam" id="PF01297">
    <property type="entry name" value="ZnuA"/>
    <property type="match status" value="1"/>
</dbReference>
<keyword evidence="8" id="KW-0862">Zinc</keyword>
<sequence length="330" mass="35104">MPFRASLILAATALLGAGTAHARTPDVVVSIKPIHALVASIMAGVGEPKLIVEGAASPHTYNMKPSNAAALEKADIVFWMGEGMEHFLEKPLETLGSRATVVALEEAPGVEKLPQREGGPFEPHDDGDEAEGAHAHEAADVHDKKHAGDLKHAHDDGAFDMHSWLDPRNAKAMAAEIETVLAKADPEHAATYRANRATLDARIDALDLAIAATLAPIKDRPFIVFHDAYQYFENRYGVTVAGSITVSPETTPGAQRLKDIRAKIATLGATCIFAEPQFEPKLVNVVLEGTNARSGTLDPEAGTLTAGPDLYFQLMNGIAQSLANCLSQEG</sequence>
<feature type="chain" id="PRO_5040993235" description="High-affinity zinc uptake system protein ZnuA" evidence="13">
    <location>
        <begin position="23"/>
        <end position="330"/>
    </location>
</feature>
<keyword evidence="5" id="KW-0479">Metal-binding</keyword>
<reference evidence="14" key="1">
    <citation type="submission" date="2021-12" db="EMBL/GenBank/DDBJ databases">
        <authorList>
            <person name="Li Y."/>
        </authorList>
    </citation>
    <scope>NUCLEOTIDE SEQUENCE</scope>
    <source>
        <strain evidence="14">DKSPLA3</strain>
    </source>
</reference>
<dbReference type="GO" id="GO:0042597">
    <property type="term" value="C:periplasmic space"/>
    <property type="evidence" value="ECO:0007669"/>
    <property type="project" value="UniProtKB-SubCell"/>
</dbReference>
<comment type="similarity">
    <text evidence="2">Belongs to the bacterial solute-binding protein 9 family.</text>
</comment>
<evidence type="ECO:0000256" key="6">
    <source>
        <dbReference type="ARBA" id="ARBA00022729"/>
    </source>
</evidence>
<keyword evidence="10" id="KW-0406">Ion transport</keyword>
<feature type="region of interest" description="Disordered" evidence="12">
    <location>
        <begin position="106"/>
        <end position="135"/>
    </location>
</feature>